<organism evidence="6 7">
    <name type="scientific">Umezawaea tangerina</name>
    <dbReference type="NCBI Taxonomy" id="84725"/>
    <lineage>
        <taxon>Bacteria</taxon>
        <taxon>Bacillati</taxon>
        <taxon>Actinomycetota</taxon>
        <taxon>Actinomycetes</taxon>
        <taxon>Pseudonocardiales</taxon>
        <taxon>Pseudonocardiaceae</taxon>
        <taxon>Umezawaea</taxon>
    </lineage>
</organism>
<dbReference type="PROSITE" id="PS00122">
    <property type="entry name" value="CARBOXYLESTERASE_B_1"/>
    <property type="match status" value="1"/>
</dbReference>
<dbReference type="InterPro" id="IPR002018">
    <property type="entry name" value="CarbesteraseB"/>
</dbReference>
<dbReference type="InterPro" id="IPR029058">
    <property type="entry name" value="AB_hydrolase_fold"/>
</dbReference>
<evidence type="ECO:0000256" key="3">
    <source>
        <dbReference type="RuleBase" id="RU361235"/>
    </source>
</evidence>
<feature type="compositionally biased region" description="Pro residues" evidence="4">
    <location>
        <begin position="36"/>
        <end position="47"/>
    </location>
</feature>
<evidence type="ECO:0000313" key="6">
    <source>
        <dbReference type="EMBL" id="PRY38816.1"/>
    </source>
</evidence>
<evidence type="ECO:0000256" key="1">
    <source>
        <dbReference type="ARBA" id="ARBA00005964"/>
    </source>
</evidence>
<reference evidence="6 7" key="1">
    <citation type="submission" date="2018-03" db="EMBL/GenBank/DDBJ databases">
        <title>Genomic Encyclopedia of Archaeal and Bacterial Type Strains, Phase II (KMG-II): from individual species to whole genera.</title>
        <authorList>
            <person name="Goeker M."/>
        </authorList>
    </citation>
    <scope>NUCLEOTIDE SEQUENCE [LARGE SCALE GENOMIC DNA]</scope>
    <source>
        <strain evidence="6 7">DSM 44720</strain>
    </source>
</reference>
<dbReference type="OrthoDB" id="4308422at2"/>
<evidence type="ECO:0000313" key="7">
    <source>
        <dbReference type="Proteomes" id="UP000239494"/>
    </source>
</evidence>
<feature type="domain" description="Carboxylesterase type B" evidence="5">
    <location>
        <begin position="4"/>
        <end position="461"/>
    </location>
</feature>
<dbReference type="Pfam" id="PF00135">
    <property type="entry name" value="COesterase"/>
    <property type="match status" value="1"/>
</dbReference>
<evidence type="ECO:0000256" key="4">
    <source>
        <dbReference type="SAM" id="MobiDB-lite"/>
    </source>
</evidence>
<dbReference type="PANTHER" id="PTHR11559">
    <property type="entry name" value="CARBOXYLESTERASE"/>
    <property type="match status" value="1"/>
</dbReference>
<feature type="region of interest" description="Disordered" evidence="4">
    <location>
        <begin position="36"/>
        <end position="74"/>
    </location>
</feature>
<dbReference type="InterPro" id="IPR019826">
    <property type="entry name" value="Carboxylesterase_B_AS"/>
</dbReference>
<comment type="caution">
    <text evidence="6">The sequence shown here is derived from an EMBL/GenBank/DDBJ whole genome shotgun (WGS) entry which is preliminary data.</text>
</comment>
<dbReference type="EC" id="3.1.1.-" evidence="3"/>
<proteinExistence type="inferred from homology"/>
<dbReference type="Gene3D" id="3.40.50.1820">
    <property type="entry name" value="alpha/beta hydrolase"/>
    <property type="match status" value="1"/>
</dbReference>
<dbReference type="EMBL" id="PVTF01000008">
    <property type="protein sequence ID" value="PRY38816.1"/>
    <property type="molecule type" value="Genomic_DNA"/>
</dbReference>
<gene>
    <name evidence="6" type="ORF">CLV43_108216</name>
</gene>
<dbReference type="RefSeq" id="WP_106190140.1">
    <property type="nucleotide sequence ID" value="NZ_PVTF01000008.1"/>
</dbReference>
<keyword evidence="7" id="KW-1185">Reference proteome</keyword>
<protein>
    <recommendedName>
        <fullName evidence="3">Carboxylic ester hydrolase</fullName>
        <ecNumber evidence="3">3.1.1.-</ecNumber>
    </recommendedName>
</protein>
<dbReference type="GO" id="GO:0016787">
    <property type="term" value="F:hydrolase activity"/>
    <property type="evidence" value="ECO:0007669"/>
    <property type="project" value="UniProtKB-KW"/>
</dbReference>
<name>A0A2T0SZH8_9PSEU</name>
<comment type="similarity">
    <text evidence="1 3">Belongs to the type-B carboxylesterase/lipase family.</text>
</comment>
<evidence type="ECO:0000259" key="5">
    <source>
        <dbReference type="Pfam" id="PF00135"/>
    </source>
</evidence>
<dbReference type="AlphaFoldDB" id="A0A2T0SZH8"/>
<sequence>MTDQPIATTSHGSVRGAVADGGVLVFKGIPYAAPPVGPNRFQPPRPVEPWTSTRDATRFGPTAPQAEGTGPLADLVPRSIIPGDDYLNLNVWTPDTSGAAPVMVFVHGGAFTSGSGSIGGYDGTRFARDGVVLVTLNYRLGADGFLWFGDGTPNLGLLDQVAALTWVRDNIAGFGGDPANVTVFGESAGAMSVCTLLAMPLARGLFHRAIAQSGAAHSVVSPATARLIGTRLAAILGVAPTREGVASVSTDRLLAAQTRVATEVGARPRAKLWGEVARNLMPFEPVVDGDVLPGPPIERIAGGAGSDVDVLIGTNTEEARLFVVPTGAISKIRSAVLHLAALRYGLPVGSAVRRYRANRPGSTPGDVLAAVITDWYYRIPALRLAEAHGRTHVYEFAWRSPAYDGALGACHVIELPFVFDNLDEPAFAALSDGHAPQKLADTVHRAWVDFATSGDPGWPVYSPDHRVAMVFDTDSATVEDDRADERVLWDGRR</sequence>
<dbReference type="InterPro" id="IPR050309">
    <property type="entry name" value="Type-B_Carboxylest/Lipase"/>
</dbReference>
<dbReference type="Proteomes" id="UP000239494">
    <property type="component" value="Unassembled WGS sequence"/>
</dbReference>
<keyword evidence="2 3" id="KW-0378">Hydrolase</keyword>
<accession>A0A2T0SZH8</accession>
<dbReference type="SUPFAM" id="SSF53474">
    <property type="entry name" value="alpha/beta-Hydrolases"/>
    <property type="match status" value="1"/>
</dbReference>
<evidence type="ECO:0000256" key="2">
    <source>
        <dbReference type="ARBA" id="ARBA00022801"/>
    </source>
</evidence>